<name>A0ABN7UW34_GIGMA</name>
<dbReference type="Proteomes" id="UP000789901">
    <property type="component" value="Unassembled WGS sequence"/>
</dbReference>
<comment type="caution">
    <text evidence="1">The sequence shown here is derived from an EMBL/GenBank/DDBJ whole genome shotgun (WGS) entry which is preliminary data.</text>
</comment>
<organism evidence="1 2">
    <name type="scientific">Gigaspora margarita</name>
    <dbReference type="NCBI Taxonomy" id="4874"/>
    <lineage>
        <taxon>Eukaryota</taxon>
        <taxon>Fungi</taxon>
        <taxon>Fungi incertae sedis</taxon>
        <taxon>Mucoromycota</taxon>
        <taxon>Glomeromycotina</taxon>
        <taxon>Glomeromycetes</taxon>
        <taxon>Diversisporales</taxon>
        <taxon>Gigasporaceae</taxon>
        <taxon>Gigaspora</taxon>
    </lineage>
</organism>
<accession>A0ABN7UW34</accession>
<proteinExistence type="predicted"/>
<reference evidence="1 2" key="1">
    <citation type="submission" date="2021-06" db="EMBL/GenBank/DDBJ databases">
        <authorList>
            <person name="Kallberg Y."/>
            <person name="Tangrot J."/>
            <person name="Rosling A."/>
        </authorList>
    </citation>
    <scope>NUCLEOTIDE SEQUENCE [LARGE SCALE GENOMIC DNA]</scope>
    <source>
        <strain evidence="1 2">120-4 pot B 10/14</strain>
    </source>
</reference>
<gene>
    <name evidence="1" type="ORF">GMARGA_LOCUS11266</name>
</gene>
<dbReference type="EMBL" id="CAJVQB010006544">
    <property type="protein sequence ID" value="CAG8686112.1"/>
    <property type="molecule type" value="Genomic_DNA"/>
</dbReference>
<protein>
    <submittedName>
        <fullName evidence="1">29217_t:CDS:1</fullName>
    </submittedName>
</protein>
<evidence type="ECO:0000313" key="1">
    <source>
        <dbReference type="EMBL" id="CAG8686112.1"/>
    </source>
</evidence>
<sequence length="40" mass="4383">VGIGLGSRLLRNRNIIKETTPIKISKPIPTLIPMIDVSEV</sequence>
<feature type="non-terminal residue" evidence="1">
    <location>
        <position position="1"/>
    </location>
</feature>
<evidence type="ECO:0000313" key="2">
    <source>
        <dbReference type="Proteomes" id="UP000789901"/>
    </source>
</evidence>
<keyword evidence="2" id="KW-1185">Reference proteome</keyword>